<evidence type="ECO:0008006" key="3">
    <source>
        <dbReference type="Google" id="ProtNLM"/>
    </source>
</evidence>
<comment type="caution">
    <text evidence="1">The sequence shown here is derived from an EMBL/GenBank/DDBJ whole genome shotgun (WGS) entry which is preliminary data.</text>
</comment>
<feature type="non-terminal residue" evidence="1">
    <location>
        <position position="1"/>
    </location>
</feature>
<protein>
    <recommendedName>
        <fullName evidence="3">Poly(ADP-ribose) glycohydrolase</fullName>
    </recommendedName>
</protein>
<reference evidence="1" key="1">
    <citation type="submission" date="2023-10" db="EMBL/GenBank/DDBJ databases">
        <authorList>
            <person name="Chen Y."/>
            <person name="Shah S."/>
            <person name="Dougan E. K."/>
            <person name="Thang M."/>
            <person name="Chan C."/>
        </authorList>
    </citation>
    <scope>NUCLEOTIDE SEQUENCE [LARGE SCALE GENOMIC DNA]</scope>
</reference>
<gene>
    <name evidence="1" type="ORF">PCOR1329_LOCUS41250</name>
</gene>
<organism evidence="1 2">
    <name type="scientific">Prorocentrum cordatum</name>
    <dbReference type="NCBI Taxonomy" id="2364126"/>
    <lineage>
        <taxon>Eukaryota</taxon>
        <taxon>Sar</taxon>
        <taxon>Alveolata</taxon>
        <taxon>Dinophyceae</taxon>
        <taxon>Prorocentrales</taxon>
        <taxon>Prorocentraceae</taxon>
        <taxon>Prorocentrum</taxon>
    </lineage>
</organism>
<proteinExistence type="predicted"/>
<accession>A0ABN9TQ66</accession>
<sequence>DFPELQEKELLELVVTWLGMCWPGNPFIIGVEVLCEESWSNHGHVEIAEGTVAVYQQCDTIEELRRENLQADMGLSEIVWNLAILKASVPTKVCSINEHAGSLPSTTPDGRHRANHRKEPLLSQVMLPGRDFDTRVKGSRWLVNPSSGYELRRMR</sequence>
<feature type="non-terminal residue" evidence="1">
    <location>
        <position position="155"/>
    </location>
</feature>
<keyword evidence="2" id="KW-1185">Reference proteome</keyword>
<dbReference type="EMBL" id="CAUYUJ010014962">
    <property type="protein sequence ID" value="CAK0848267.1"/>
    <property type="molecule type" value="Genomic_DNA"/>
</dbReference>
<dbReference type="Proteomes" id="UP001189429">
    <property type="component" value="Unassembled WGS sequence"/>
</dbReference>
<name>A0ABN9TQ66_9DINO</name>
<evidence type="ECO:0000313" key="1">
    <source>
        <dbReference type="EMBL" id="CAK0848267.1"/>
    </source>
</evidence>
<evidence type="ECO:0000313" key="2">
    <source>
        <dbReference type="Proteomes" id="UP001189429"/>
    </source>
</evidence>